<name>A0A382PTW2_9ZZZZ</name>
<dbReference type="GO" id="GO:0003755">
    <property type="term" value="F:peptidyl-prolyl cis-trans isomerase activity"/>
    <property type="evidence" value="ECO:0007669"/>
    <property type="project" value="UniProtKB-KW"/>
</dbReference>
<feature type="region of interest" description="Disordered" evidence="4">
    <location>
        <begin position="60"/>
        <end position="97"/>
    </location>
</feature>
<dbReference type="EC" id="5.2.1.8" evidence="1"/>
<dbReference type="InterPro" id="IPR002130">
    <property type="entry name" value="Cyclophilin-type_PPIase_dom"/>
</dbReference>
<evidence type="ECO:0000256" key="2">
    <source>
        <dbReference type="ARBA" id="ARBA00023110"/>
    </source>
</evidence>
<accession>A0A382PTW2</accession>
<protein>
    <recommendedName>
        <fullName evidence="1">peptidylprolyl isomerase</fullName>
        <ecNumber evidence="1">5.2.1.8</ecNumber>
    </recommendedName>
</protein>
<keyword evidence="3" id="KW-0413">Isomerase</keyword>
<reference evidence="6" key="1">
    <citation type="submission" date="2018-05" db="EMBL/GenBank/DDBJ databases">
        <authorList>
            <person name="Lanie J.A."/>
            <person name="Ng W.-L."/>
            <person name="Kazmierczak K.M."/>
            <person name="Andrzejewski T.M."/>
            <person name="Davidsen T.M."/>
            <person name="Wayne K.J."/>
            <person name="Tettelin H."/>
            <person name="Glass J.I."/>
            <person name="Rusch D."/>
            <person name="Podicherti R."/>
            <person name="Tsui H.-C.T."/>
            <person name="Winkler M.E."/>
        </authorList>
    </citation>
    <scope>NUCLEOTIDE SEQUENCE</scope>
</reference>
<evidence type="ECO:0000256" key="4">
    <source>
        <dbReference type="SAM" id="MobiDB-lite"/>
    </source>
</evidence>
<keyword evidence="2" id="KW-0697">Rotamase</keyword>
<proteinExistence type="predicted"/>
<evidence type="ECO:0000313" key="6">
    <source>
        <dbReference type="EMBL" id="SVC76240.1"/>
    </source>
</evidence>
<dbReference type="GO" id="GO:0006457">
    <property type="term" value="P:protein folding"/>
    <property type="evidence" value="ECO:0007669"/>
    <property type="project" value="InterPro"/>
</dbReference>
<organism evidence="6">
    <name type="scientific">marine metagenome</name>
    <dbReference type="NCBI Taxonomy" id="408172"/>
    <lineage>
        <taxon>unclassified sequences</taxon>
        <taxon>metagenomes</taxon>
        <taxon>ecological metagenomes</taxon>
    </lineage>
</organism>
<evidence type="ECO:0000256" key="3">
    <source>
        <dbReference type="ARBA" id="ARBA00023235"/>
    </source>
</evidence>
<feature type="domain" description="PPIase cyclophilin-type" evidence="5">
    <location>
        <begin position="6"/>
        <end position="90"/>
    </location>
</feature>
<evidence type="ECO:0000256" key="1">
    <source>
        <dbReference type="ARBA" id="ARBA00013194"/>
    </source>
</evidence>
<evidence type="ECO:0000259" key="5">
    <source>
        <dbReference type="PROSITE" id="PS50072"/>
    </source>
</evidence>
<dbReference type="Pfam" id="PF00160">
    <property type="entry name" value="Pro_isomerase"/>
    <property type="match status" value="1"/>
</dbReference>
<dbReference type="PROSITE" id="PS00170">
    <property type="entry name" value="CSA_PPIASE_1"/>
    <property type="match status" value="1"/>
</dbReference>
<dbReference type="Gene3D" id="2.40.100.10">
    <property type="entry name" value="Cyclophilin-like"/>
    <property type="match status" value="1"/>
</dbReference>
<dbReference type="SUPFAM" id="SSF50891">
    <property type="entry name" value="Cyclophilin-like"/>
    <property type="match status" value="1"/>
</dbReference>
<sequence>MSCAKDNDVALISTQFGDMVVELYPEVAPYHVENFQILAKEGFFDGTTFHRIIPGFMIQGGDPNSKDNDRMNDGTGGRAGKYFGIGREDDPDSWLVP</sequence>
<dbReference type="PROSITE" id="PS50072">
    <property type="entry name" value="CSA_PPIASE_2"/>
    <property type="match status" value="1"/>
</dbReference>
<dbReference type="AlphaFoldDB" id="A0A382PTW2"/>
<gene>
    <name evidence="6" type="ORF">METZ01_LOCUS329094</name>
</gene>
<dbReference type="PANTHER" id="PTHR45625">
    <property type="entry name" value="PEPTIDYL-PROLYL CIS-TRANS ISOMERASE-RELATED"/>
    <property type="match status" value="1"/>
</dbReference>
<feature type="non-terminal residue" evidence="6">
    <location>
        <position position="97"/>
    </location>
</feature>
<dbReference type="EMBL" id="UINC01109424">
    <property type="protein sequence ID" value="SVC76240.1"/>
    <property type="molecule type" value="Genomic_DNA"/>
</dbReference>
<dbReference type="InterPro" id="IPR029000">
    <property type="entry name" value="Cyclophilin-like_dom_sf"/>
</dbReference>
<dbReference type="PANTHER" id="PTHR45625:SF4">
    <property type="entry name" value="PEPTIDYLPROLYL ISOMERASE DOMAIN AND WD REPEAT-CONTAINING PROTEIN 1"/>
    <property type="match status" value="1"/>
</dbReference>
<dbReference type="InterPro" id="IPR020892">
    <property type="entry name" value="Cyclophilin-type_PPIase_CS"/>
</dbReference>
<dbReference type="InterPro" id="IPR044666">
    <property type="entry name" value="Cyclophilin_A-like"/>
</dbReference>
<dbReference type="PRINTS" id="PR00153">
    <property type="entry name" value="CSAPPISMRASE"/>
</dbReference>